<evidence type="ECO:0000256" key="4">
    <source>
        <dbReference type="ARBA" id="ARBA00023163"/>
    </source>
</evidence>
<feature type="domain" description="HTH lysR-type" evidence="5">
    <location>
        <begin position="14"/>
        <end position="71"/>
    </location>
</feature>
<evidence type="ECO:0000256" key="3">
    <source>
        <dbReference type="ARBA" id="ARBA00023125"/>
    </source>
</evidence>
<dbReference type="PANTHER" id="PTHR30126">
    <property type="entry name" value="HTH-TYPE TRANSCRIPTIONAL REGULATOR"/>
    <property type="match status" value="1"/>
</dbReference>
<dbReference type="GO" id="GO:0000976">
    <property type="term" value="F:transcription cis-regulatory region binding"/>
    <property type="evidence" value="ECO:0007669"/>
    <property type="project" value="TreeGrafter"/>
</dbReference>
<dbReference type="InterPro" id="IPR036388">
    <property type="entry name" value="WH-like_DNA-bd_sf"/>
</dbReference>
<comment type="similarity">
    <text evidence="1">Belongs to the LysR transcriptional regulatory family.</text>
</comment>
<accession>A0A212L7Z2</accession>
<dbReference type="InterPro" id="IPR000847">
    <property type="entry name" value="LysR_HTH_N"/>
</dbReference>
<evidence type="ECO:0000313" key="6">
    <source>
        <dbReference type="EMBL" id="SCM73671.1"/>
    </source>
</evidence>
<dbReference type="GO" id="GO:0003700">
    <property type="term" value="F:DNA-binding transcription factor activity"/>
    <property type="evidence" value="ECO:0007669"/>
    <property type="project" value="InterPro"/>
</dbReference>
<evidence type="ECO:0000256" key="2">
    <source>
        <dbReference type="ARBA" id="ARBA00023015"/>
    </source>
</evidence>
<dbReference type="PROSITE" id="PS50931">
    <property type="entry name" value="HTH_LYSR"/>
    <property type="match status" value="1"/>
</dbReference>
<keyword evidence="3" id="KW-0238">DNA-binding</keyword>
<organism evidence="6">
    <name type="scientific">uncultured Desulfovibrio sp</name>
    <dbReference type="NCBI Taxonomy" id="167968"/>
    <lineage>
        <taxon>Bacteria</taxon>
        <taxon>Pseudomonadati</taxon>
        <taxon>Thermodesulfobacteriota</taxon>
        <taxon>Desulfovibrionia</taxon>
        <taxon>Desulfovibrionales</taxon>
        <taxon>Desulfovibrionaceae</taxon>
        <taxon>Desulfovibrio</taxon>
        <taxon>environmental samples</taxon>
    </lineage>
</organism>
<keyword evidence="4" id="KW-0804">Transcription</keyword>
<dbReference type="SUPFAM" id="SSF46785">
    <property type="entry name" value="Winged helix' DNA-binding domain"/>
    <property type="match status" value="1"/>
</dbReference>
<keyword evidence="2" id="KW-0805">Transcription regulation</keyword>
<dbReference type="Gene3D" id="1.10.10.10">
    <property type="entry name" value="Winged helix-like DNA-binding domain superfamily/Winged helix DNA-binding domain"/>
    <property type="match status" value="1"/>
</dbReference>
<dbReference type="SUPFAM" id="SSF53850">
    <property type="entry name" value="Periplasmic binding protein-like II"/>
    <property type="match status" value="1"/>
</dbReference>
<protein>
    <submittedName>
        <fullName evidence="6">Putative Transcriptional regulator, LysR family</fullName>
    </submittedName>
</protein>
<dbReference type="Pfam" id="PF03466">
    <property type="entry name" value="LysR_substrate"/>
    <property type="match status" value="1"/>
</dbReference>
<evidence type="ECO:0000256" key="1">
    <source>
        <dbReference type="ARBA" id="ARBA00009437"/>
    </source>
</evidence>
<dbReference type="InterPro" id="IPR036390">
    <property type="entry name" value="WH_DNA-bd_sf"/>
</dbReference>
<dbReference type="InterPro" id="IPR005119">
    <property type="entry name" value="LysR_subst-bd"/>
</dbReference>
<evidence type="ECO:0000259" key="5">
    <source>
        <dbReference type="PROSITE" id="PS50931"/>
    </source>
</evidence>
<gene>
    <name evidence="6" type="ORF">KL86DES1_21451</name>
</gene>
<dbReference type="Gene3D" id="3.40.190.10">
    <property type="entry name" value="Periplasmic binding protein-like II"/>
    <property type="match status" value="2"/>
</dbReference>
<sequence length="311" mass="34095">MASDVLAVSQSRAITLEHLRAFAEVAHCRSFQKAGMKLCRSQSAITQAVRRLEAHLNCTLLHRSHGHVAGLTPEGERILPEIVDVLSRLDHVIQAARRPELKGRIQVGIPPSFSAVELQGAVARLLALNPGLQIGIISGMSRDLHQMLIEGSLDVALINQYRFDDGMPPQGMFQELCRQPLLWLCNAPRVVNHAGEIPLLTYSAGSPWRAAAVDALERAGLAYNFAYVSASYESLCSSLLAGFGVTALPVWDIDERFCVVDASHSLPPLPQVRTVLASRLCSEVVEQFCEFIAGLPFFVRARERWHGLGFG</sequence>
<dbReference type="Pfam" id="PF00126">
    <property type="entry name" value="HTH_1"/>
    <property type="match status" value="1"/>
</dbReference>
<name>A0A212L7Z2_9BACT</name>
<proteinExistence type="inferred from homology"/>
<dbReference type="EMBL" id="FMJC01000002">
    <property type="protein sequence ID" value="SCM73671.1"/>
    <property type="molecule type" value="Genomic_DNA"/>
</dbReference>
<dbReference type="RefSeq" id="WP_179980795.1">
    <property type="nucleotide sequence ID" value="NZ_LT608333.1"/>
</dbReference>
<reference evidence="6" key="1">
    <citation type="submission" date="2016-08" db="EMBL/GenBank/DDBJ databases">
        <authorList>
            <person name="Seilhamer J.J."/>
        </authorList>
    </citation>
    <scope>NUCLEOTIDE SEQUENCE</scope>
    <source>
        <strain evidence="6">86-1</strain>
    </source>
</reference>
<dbReference type="PANTHER" id="PTHR30126:SF40">
    <property type="entry name" value="HTH-TYPE TRANSCRIPTIONAL REGULATOR GLTR"/>
    <property type="match status" value="1"/>
</dbReference>
<dbReference type="AlphaFoldDB" id="A0A212L7Z2"/>